<reference evidence="3" key="1">
    <citation type="submission" date="2019-05" db="EMBL/GenBank/DDBJ databases">
        <authorList>
            <person name="Zhang S."/>
            <person name="Liu J."/>
        </authorList>
    </citation>
    <scope>NUCLEOTIDE SEQUENCE [LARGE SCALE GENOMIC DNA]</scope>
</reference>
<evidence type="ECO:0000259" key="2">
    <source>
        <dbReference type="Pfam" id="PF00535"/>
    </source>
</evidence>
<sequence length="113" mass="13056">MYLERLPNTSIIIPFHNEGWTSLLRTIHSIINRTPESLIAEIILVDDFSDRDGVFILGTKMMTKPLSSHGCLVSEEKKKNFPLYMMAHGKLLKMCSDNWTYLMIPFNLYSQGF</sequence>
<feature type="domain" description="Glycosyltransferase 2-like" evidence="2">
    <location>
        <begin position="10"/>
        <end position="53"/>
    </location>
</feature>
<dbReference type="Gene3D" id="3.90.550.10">
    <property type="entry name" value="Spore Coat Polysaccharide Biosynthesis Protein SpsA, Chain A"/>
    <property type="match status" value="1"/>
</dbReference>
<dbReference type="PANTHER" id="PTHR11675">
    <property type="entry name" value="N-ACETYLGALACTOSAMINYLTRANSFERASE"/>
    <property type="match status" value="1"/>
</dbReference>
<dbReference type="Pfam" id="PF00535">
    <property type="entry name" value="Glycos_transf_2"/>
    <property type="match status" value="1"/>
</dbReference>
<dbReference type="InterPro" id="IPR001173">
    <property type="entry name" value="Glyco_trans_2-like"/>
</dbReference>
<keyword evidence="4" id="KW-1185">Reference proteome</keyword>
<dbReference type="Ensembl" id="ENSBGRT00000023352.1">
    <property type="protein sequence ID" value="ENSBGRP00000020186.1"/>
    <property type="gene ID" value="ENSBGRG00000012750.1"/>
</dbReference>
<evidence type="ECO:0000313" key="3">
    <source>
        <dbReference type="Ensembl" id="ENSBGRP00000020186.1"/>
    </source>
</evidence>
<reference evidence="3" key="2">
    <citation type="submission" date="2025-08" db="UniProtKB">
        <authorList>
            <consortium name="Ensembl"/>
        </authorList>
    </citation>
    <scope>IDENTIFICATION</scope>
</reference>
<dbReference type="PANTHER" id="PTHR11675:SF129">
    <property type="entry name" value="POLYPEPTIDE N-ACETYLGALACTOSAMINYLTRANSFERASE-LIKE 6"/>
    <property type="match status" value="1"/>
</dbReference>
<dbReference type="InterPro" id="IPR029044">
    <property type="entry name" value="Nucleotide-diphossugar_trans"/>
</dbReference>
<dbReference type="SUPFAM" id="SSF53448">
    <property type="entry name" value="Nucleotide-diphospho-sugar transferases"/>
    <property type="match status" value="1"/>
</dbReference>
<dbReference type="AlphaFoldDB" id="A0A8B9XEM4"/>
<dbReference type="GO" id="GO:0005794">
    <property type="term" value="C:Golgi apparatus"/>
    <property type="evidence" value="ECO:0007669"/>
    <property type="project" value="TreeGrafter"/>
</dbReference>
<name>A0A8B9XEM4_BOSMU</name>
<proteinExistence type="predicted"/>
<dbReference type="Proteomes" id="UP000694520">
    <property type="component" value="Chromosome 7"/>
</dbReference>
<evidence type="ECO:0000313" key="4">
    <source>
        <dbReference type="Proteomes" id="UP000694520"/>
    </source>
</evidence>
<accession>A0A8B9XEM4</accession>
<organism evidence="3 4">
    <name type="scientific">Bos mutus grunniens</name>
    <name type="common">Wild yak</name>
    <name type="synonym">Bos grunniens</name>
    <dbReference type="NCBI Taxonomy" id="30521"/>
    <lineage>
        <taxon>Eukaryota</taxon>
        <taxon>Metazoa</taxon>
        <taxon>Chordata</taxon>
        <taxon>Craniata</taxon>
        <taxon>Vertebrata</taxon>
        <taxon>Euteleostomi</taxon>
        <taxon>Mammalia</taxon>
        <taxon>Eutheria</taxon>
        <taxon>Laurasiatheria</taxon>
        <taxon>Artiodactyla</taxon>
        <taxon>Ruminantia</taxon>
        <taxon>Pecora</taxon>
        <taxon>Bovidae</taxon>
        <taxon>Bovinae</taxon>
        <taxon>Bos</taxon>
    </lineage>
</organism>
<evidence type="ECO:0000256" key="1">
    <source>
        <dbReference type="ARBA" id="ARBA00023157"/>
    </source>
</evidence>
<keyword evidence="1" id="KW-1015">Disulfide bond</keyword>
<dbReference type="GO" id="GO:0004653">
    <property type="term" value="F:polypeptide N-acetylgalactosaminyltransferase activity"/>
    <property type="evidence" value="ECO:0007669"/>
    <property type="project" value="TreeGrafter"/>
</dbReference>
<reference evidence="3" key="3">
    <citation type="submission" date="2025-09" db="UniProtKB">
        <authorList>
            <consortium name="Ensembl"/>
        </authorList>
    </citation>
    <scope>IDENTIFICATION</scope>
</reference>
<dbReference type="GO" id="GO:0006493">
    <property type="term" value="P:protein O-linked glycosylation"/>
    <property type="evidence" value="ECO:0007669"/>
    <property type="project" value="TreeGrafter"/>
</dbReference>
<protein>
    <recommendedName>
        <fullName evidence="2">Glycosyltransferase 2-like domain-containing protein</fullName>
    </recommendedName>
</protein>
<dbReference type="GeneTree" id="ENSGT00940000155038"/>